<dbReference type="GeneID" id="9686679"/>
<dbReference type="Pfam" id="PF01541">
    <property type="entry name" value="GIY-YIG"/>
    <property type="match status" value="1"/>
</dbReference>
<accession>C1MZL3</accession>
<dbReference type="AlphaFoldDB" id="C1MZL3"/>
<dbReference type="OrthoDB" id="3863715at2759"/>
<dbReference type="RefSeq" id="XP_003060973.1">
    <property type="nucleotide sequence ID" value="XM_003060927.1"/>
</dbReference>
<dbReference type="KEGG" id="mpp:MICPUCDRAFT_60771"/>
<dbReference type="InterPro" id="IPR000305">
    <property type="entry name" value="GIY-YIG_endonuc"/>
</dbReference>
<dbReference type="GO" id="GO:0008270">
    <property type="term" value="F:zinc ion binding"/>
    <property type="evidence" value="ECO:0007669"/>
    <property type="project" value="InterPro"/>
</dbReference>
<protein>
    <submittedName>
        <fullName evidence="3">Predicted protein</fullName>
    </submittedName>
</protein>
<feature type="domain" description="GIY-YIG" evidence="2">
    <location>
        <begin position="26"/>
        <end position="115"/>
    </location>
</feature>
<name>C1MZL3_MICPC</name>
<reference evidence="3 4" key="1">
    <citation type="journal article" date="2009" name="Science">
        <title>Green evolution and dynamic adaptations revealed by genomes of the marine picoeukaryotes Micromonas.</title>
        <authorList>
            <person name="Worden A.Z."/>
            <person name="Lee J.H."/>
            <person name="Mock T."/>
            <person name="Rouze P."/>
            <person name="Simmons M.P."/>
            <person name="Aerts A.L."/>
            <person name="Allen A.E."/>
            <person name="Cuvelier M.L."/>
            <person name="Derelle E."/>
            <person name="Everett M.V."/>
            <person name="Foulon E."/>
            <person name="Grimwood J."/>
            <person name="Gundlach H."/>
            <person name="Henrissat B."/>
            <person name="Napoli C."/>
            <person name="McDonald S.M."/>
            <person name="Parker M.S."/>
            <person name="Rombauts S."/>
            <person name="Salamov A."/>
            <person name="Von Dassow P."/>
            <person name="Badger J.H."/>
            <person name="Coutinho P.M."/>
            <person name="Demir E."/>
            <person name="Dubchak I."/>
            <person name="Gentemann C."/>
            <person name="Eikrem W."/>
            <person name="Gready J.E."/>
            <person name="John U."/>
            <person name="Lanier W."/>
            <person name="Lindquist E.A."/>
            <person name="Lucas S."/>
            <person name="Mayer K.F."/>
            <person name="Moreau H."/>
            <person name="Not F."/>
            <person name="Otillar R."/>
            <person name="Panaud O."/>
            <person name="Pangilinan J."/>
            <person name="Paulsen I."/>
            <person name="Piegu B."/>
            <person name="Poliakov A."/>
            <person name="Robbens S."/>
            <person name="Schmutz J."/>
            <person name="Toulza E."/>
            <person name="Wyss T."/>
            <person name="Zelensky A."/>
            <person name="Zhou K."/>
            <person name="Armbrust E.V."/>
            <person name="Bhattacharya D."/>
            <person name="Goodenough U.W."/>
            <person name="Van de Peer Y."/>
            <person name="Grigoriev I.V."/>
        </authorList>
    </citation>
    <scope>NUCLEOTIDE SEQUENCE [LARGE SCALE GENOMIC DNA]</scope>
    <source>
        <strain evidence="3 4">CCMP1545</strain>
    </source>
</reference>
<sequence>MLAPSLEAAARPPRSTPADAAGTETATQHIYVLKLEDDCFYVGKTTDVRGRLEKHRRGCNTWAWTAKHKPIPGDDAIYFVETMTEPTAEDAITERMMCEYGIDKVRGGTFSKPNLPEHQAKTLKDKWCTWTDSCFVCREAGHKSINCRRRKEMVRRDLEEAREREEHARAEDELLFSFDNLSVSHTSHPKNSGKKWTEEEKEQLAREKREGKTNEEIAGIHERSVNAIYMQWNKQKPRDSL</sequence>
<dbReference type="CDD" id="cd00719">
    <property type="entry name" value="GIY-YIG_SF"/>
    <property type="match status" value="1"/>
</dbReference>
<evidence type="ECO:0000313" key="3">
    <source>
        <dbReference type="EMBL" id="EEH54623.1"/>
    </source>
</evidence>
<dbReference type="EMBL" id="GG663743">
    <property type="protein sequence ID" value="EEH54623.1"/>
    <property type="molecule type" value="Genomic_DNA"/>
</dbReference>
<evidence type="ECO:0000259" key="2">
    <source>
        <dbReference type="PROSITE" id="PS50164"/>
    </source>
</evidence>
<dbReference type="InterPro" id="IPR036875">
    <property type="entry name" value="Znf_CCHC_sf"/>
</dbReference>
<keyword evidence="4" id="KW-1185">Reference proteome</keyword>
<gene>
    <name evidence="3" type="ORF">MICPUCDRAFT_60771</name>
</gene>
<organism evidence="4">
    <name type="scientific">Micromonas pusilla (strain CCMP1545)</name>
    <name type="common">Picoplanktonic green alga</name>
    <dbReference type="NCBI Taxonomy" id="564608"/>
    <lineage>
        <taxon>Eukaryota</taxon>
        <taxon>Viridiplantae</taxon>
        <taxon>Chlorophyta</taxon>
        <taxon>Mamiellophyceae</taxon>
        <taxon>Mamiellales</taxon>
        <taxon>Mamiellaceae</taxon>
        <taxon>Micromonas</taxon>
    </lineage>
</organism>
<feature type="region of interest" description="Disordered" evidence="1">
    <location>
        <begin position="184"/>
        <end position="220"/>
    </location>
</feature>
<feature type="region of interest" description="Disordered" evidence="1">
    <location>
        <begin position="1"/>
        <end position="23"/>
    </location>
</feature>
<dbReference type="eggNOG" id="ENOG502SAAX">
    <property type="taxonomic scope" value="Eukaryota"/>
</dbReference>
<dbReference type="PROSITE" id="PS50164">
    <property type="entry name" value="GIY_YIG"/>
    <property type="match status" value="1"/>
</dbReference>
<dbReference type="Gene3D" id="3.40.1440.10">
    <property type="entry name" value="GIY-YIG endonuclease"/>
    <property type="match status" value="1"/>
</dbReference>
<dbReference type="SUPFAM" id="SSF57756">
    <property type="entry name" value="Retrovirus zinc finger-like domains"/>
    <property type="match status" value="1"/>
</dbReference>
<dbReference type="InterPro" id="IPR035901">
    <property type="entry name" value="GIY-YIG_endonuc_sf"/>
</dbReference>
<dbReference type="GO" id="GO:0003676">
    <property type="term" value="F:nucleic acid binding"/>
    <property type="evidence" value="ECO:0007669"/>
    <property type="project" value="InterPro"/>
</dbReference>
<proteinExistence type="predicted"/>
<dbReference type="Proteomes" id="UP000001876">
    <property type="component" value="Unassembled WGS sequence"/>
</dbReference>
<evidence type="ECO:0000256" key="1">
    <source>
        <dbReference type="SAM" id="MobiDB-lite"/>
    </source>
</evidence>
<feature type="compositionally biased region" description="Basic and acidic residues" evidence="1">
    <location>
        <begin position="195"/>
        <end position="220"/>
    </location>
</feature>
<evidence type="ECO:0000313" key="4">
    <source>
        <dbReference type="Proteomes" id="UP000001876"/>
    </source>
</evidence>